<proteinExistence type="inferred from homology"/>
<dbReference type="InterPro" id="IPR003844">
    <property type="entry name" value="UPF0060"/>
</dbReference>
<dbReference type="SUPFAM" id="SSF101790">
    <property type="entry name" value="Aminomethyltransferase beta-barrel domain"/>
    <property type="match status" value="1"/>
</dbReference>
<dbReference type="InterPro" id="IPR013977">
    <property type="entry name" value="GcvT_C"/>
</dbReference>
<evidence type="ECO:0000256" key="5">
    <source>
        <dbReference type="ARBA" id="ARBA00031395"/>
    </source>
</evidence>
<evidence type="ECO:0000256" key="6">
    <source>
        <dbReference type="ARBA" id="ARBA00047665"/>
    </source>
</evidence>
<comment type="subunit">
    <text evidence="7">The glycine cleavage system is composed of four proteins: P, T, L and H.</text>
</comment>
<dbReference type="EMBL" id="LT853882">
    <property type="protein sequence ID" value="SMR00046.1"/>
    <property type="molecule type" value="Genomic_DNA"/>
</dbReference>
<evidence type="ECO:0000256" key="8">
    <source>
        <dbReference type="SAM" id="Phobius"/>
    </source>
</evidence>
<evidence type="ECO:0000259" key="9">
    <source>
        <dbReference type="Pfam" id="PF01571"/>
    </source>
</evidence>
<name>A0ABY1RS26_9XANT</name>
<organism evidence="11 12">
    <name type="scientific">Xanthomonas fragariae</name>
    <dbReference type="NCBI Taxonomy" id="48664"/>
    <lineage>
        <taxon>Bacteria</taxon>
        <taxon>Pseudomonadati</taxon>
        <taxon>Pseudomonadota</taxon>
        <taxon>Gammaproteobacteria</taxon>
        <taxon>Lysobacterales</taxon>
        <taxon>Lysobacteraceae</taxon>
        <taxon>Xanthomonas</taxon>
    </lineage>
</organism>
<sequence>MAAQKWQHVCRPRRALPSVWLLSLHPNPNGRVYAAYGGAYIASALLWLWWVERVTPTRWDLLGGACCLLGMAVIMFWPRSAWATRYVAAQVRVAHCLPACACRSPKRGRAAIMAVLSFGPARMTQKTILNDTHRALGAKMVDFGGWDMPIHYGSQLDEHHQVRRDAGMFDVSHMTVVDLRGARVREFLRYLLANSVDKLKVSGKALYTCMLNPQGGVIDDLIVYFMSEEFFRLVVNAATREKDLQWIGEQAARFQVRVEERSDLAMIAVQGPNARAKVIKLLDPDGTAALSKLGRFAALQTRSSDGVDLFLARTGYTGEDGFEIVLPQDAAVAFWNALLAQGVEPAGLGARDTLRLEAGMHLYGQDMDDTVSPYEAALAWTITLDEGRDFIGRAVLEAQKAQGAPRQLIGVMMDDKGVLRHGQTVLTAVGEGEILSGTFSPTLGKAIAFARVPAGSLDALRVDIRGKHVPLRAVKFPFVRDGQAQPGVLGE</sequence>
<evidence type="ECO:0000259" key="10">
    <source>
        <dbReference type="Pfam" id="PF08669"/>
    </source>
</evidence>
<evidence type="ECO:0000313" key="12">
    <source>
        <dbReference type="Proteomes" id="UP000195877"/>
    </source>
</evidence>
<evidence type="ECO:0000313" key="11">
    <source>
        <dbReference type="EMBL" id="SMR00046.1"/>
    </source>
</evidence>
<dbReference type="InterPro" id="IPR027266">
    <property type="entry name" value="TrmE/GcvT-like"/>
</dbReference>
<dbReference type="NCBIfam" id="NF001567">
    <property type="entry name" value="PRK00389.1"/>
    <property type="match status" value="1"/>
</dbReference>
<comment type="catalytic activity">
    <reaction evidence="6 7">
        <text>N(6)-[(R)-S(8)-aminomethyldihydrolipoyl]-L-lysyl-[protein] + (6S)-5,6,7,8-tetrahydrofolate = N(6)-[(R)-dihydrolipoyl]-L-lysyl-[protein] + (6R)-5,10-methylene-5,6,7,8-tetrahydrofolate + NH4(+)</text>
        <dbReference type="Rhea" id="RHEA:16945"/>
        <dbReference type="Rhea" id="RHEA-COMP:10475"/>
        <dbReference type="Rhea" id="RHEA-COMP:10492"/>
        <dbReference type="ChEBI" id="CHEBI:15636"/>
        <dbReference type="ChEBI" id="CHEBI:28938"/>
        <dbReference type="ChEBI" id="CHEBI:57453"/>
        <dbReference type="ChEBI" id="CHEBI:83100"/>
        <dbReference type="ChEBI" id="CHEBI:83143"/>
        <dbReference type="EC" id="2.1.2.10"/>
    </reaction>
</comment>
<reference evidence="11 12" key="1">
    <citation type="submission" date="2017-05" db="EMBL/GenBank/DDBJ databases">
        <authorList>
            <person name="Blom J."/>
        </authorList>
    </citation>
    <scope>NUCLEOTIDE SEQUENCE [LARGE SCALE GENOMIC DNA]</scope>
    <source>
        <strain evidence="11">PD885</strain>
    </source>
</reference>
<dbReference type="Gene3D" id="3.30.70.1400">
    <property type="entry name" value="Aminomethyltransferase beta-barrel domains"/>
    <property type="match status" value="1"/>
</dbReference>
<dbReference type="Proteomes" id="UP000195877">
    <property type="component" value="Chromosome 1"/>
</dbReference>
<feature type="transmembrane region" description="Helical" evidence="8">
    <location>
        <begin position="58"/>
        <end position="77"/>
    </location>
</feature>
<keyword evidence="4 7" id="KW-0808">Transferase</keyword>
<protein>
    <recommendedName>
        <fullName evidence="2 7">Aminomethyltransferase</fullName>
        <ecNumber evidence="2 7">2.1.2.10</ecNumber>
    </recommendedName>
    <alternativeName>
        <fullName evidence="5 7">Glycine cleavage system T protein</fullName>
    </alternativeName>
</protein>
<feature type="transmembrane region" description="Helical" evidence="8">
    <location>
        <begin position="33"/>
        <end position="51"/>
    </location>
</feature>
<dbReference type="Pfam" id="PF01571">
    <property type="entry name" value="GCV_T"/>
    <property type="match status" value="1"/>
</dbReference>
<dbReference type="Gene3D" id="4.10.1250.10">
    <property type="entry name" value="Aminomethyltransferase fragment"/>
    <property type="match status" value="1"/>
</dbReference>
<comment type="function">
    <text evidence="7">The glycine cleavage system catalyzes the degradation of glycine.</text>
</comment>
<dbReference type="InterPro" id="IPR037185">
    <property type="entry name" value="EmrE-like"/>
</dbReference>
<evidence type="ECO:0000256" key="2">
    <source>
        <dbReference type="ARBA" id="ARBA00012616"/>
    </source>
</evidence>
<dbReference type="PANTHER" id="PTHR43757">
    <property type="entry name" value="AMINOMETHYLTRANSFERASE"/>
    <property type="match status" value="1"/>
</dbReference>
<evidence type="ECO:0000256" key="1">
    <source>
        <dbReference type="ARBA" id="ARBA00008609"/>
    </source>
</evidence>
<keyword evidence="3 7" id="KW-0032">Aminotransferase</keyword>
<accession>A0ABY1RS26</accession>
<dbReference type="NCBIfam" id="TIGR00528">
    <property type="entry name" value="gcvT"/>
    <property type="match status" value="1"/>
</dbReference>
<dbReference type="InterPro" id="IPR006223">
    <property type="entry name" value="GcvT"/>
</dbReference>
<feature type="domain" description="Aminomethyltransferase C-terminal" evidence="10">
    <location>
        <begin position="406"/>
        <end position="479"/>
    </location>
</feature>
<evidence type="ECO:0000256" key="3">
    <source>
        <dbReference type="ARBA" id="ARBA00022576"/>
    </source>
</evidence>
<dbReference type="PANTHER" id="PTHR43757:SF2">
    <property type="entry name" value="AMINOMETHYLTRANSFERASE, MITOCHONDRIAL"/>
    <property type="match status" value="1"/>
</dbReference>
<keyword evidence="8" id="KW-0812">Transmembrane</keyword>
<dbReference type="Pfam" id="PF02694">
    <property type="entry name" value="UPF0060"/>
    <property type="match status" value="1"/>
</dbReference>
<dbReference type="InterPro" id="IPR022903">
    <property type="entry name" value="GcvT_bac"/>
</dbReference>
<dbReference type="HAMAP" id="MF_00259">
    <property type="entry name" value="GcvT"/>
    <property type="match status" value="1"/>
</dbReference>
<evidence type="ECO:0000256" key="4">
    <source>
        <dbReference type="ARBA" id="ARBA00022679"/>
    </source>
</evidence>
<gene>
    <name evidence="7 11" type="primary">gcvT</name>
    <name evidence="11" type="ORF">PD885_02818</name>
</gene>
<dbReference type="Gene3D" id="2.40.30.110">
    <property type="entry name" value="Aminomethyltransferase beta-barrel domains"/>
    <property type="match status" value="1"/>
</dbReference>
<dbReference type="Pfam" id="PF08669">
    <property type="entry name" value="GCV_T_C"/>
    <property type="match status" value="1"/>
</dbReference>
<dbReference type="InterPro" id="IPR028896">
    <property type="entry name" value="GcvT/YgfZ/DmdA"/>
</dbReference>
<dbReference type="GO" id="GO:0004047">
    <property type="term" value="F:aminomethyltransferase activity"/>
    <property type="evidence" value="ECO:0007669"/>
    <property type="project" value="UniProtKB-EC"/>
</dbReference>
<keyword evidence="12" id="KW-1185">Reference proteome</keyword>
<feature type="domain" description="GCVT N-terminal" evidence="9">
    <location>
        <begin position="130"/>
        <end position="385"/>
    </location>
</feature>
<evidence type="ECO:0000256" key="7">
    <source>
        <dbReference type="HAMAP-Rule" id="MF_00259"/>
    </source>
</evidence>
<keyword evidence="8" id="KW-0472">Membrane</keyword>
<dbReference type="InterPro" id="IPR006222">
    <property type="entry name" value="GCVT_N"/>
</dbReference>
<dbReference type="SUPFAM" id="SSF103481">
    <property type="entry name" value="Multidrug resistance efflux transporter EmrE"/>
    <property type="match status" value="1"/>
</dbReference>
<comment type="similarity">
    <text evidence="1 7">Belongs to the GcvT family.</text>
</comment>
<dbReference type="Gene3D" id="3.30.1360.120">
    <property type="entry name" value="Probable tRNA modification gtpase trme, domain 1"/>
    <property type="match status" value="1"/>
</dbReference>
<dbReference type="SUPFAM" id="SSF103025">
    <property type="entry name" value="Folate-binding domain"/>
    <property type="match status" value="1"/>
</dbReference>
<dbReference type="InterPro" id="IPR029043">
    <property type="entry name" value="GcvT/YgfZ_C"/>
</dbReference>
<dbReference type="EC" id="2.1.2.10" evidence="2 7"/>
<keyword evidence="8" id="KW-1133">Transmembrane helix</keyword>